<reference evidence="1" key="1">
    <citation type="journal article" date="2013" name="BMC Genomics">
        <title>Unscrambling butterfly oogenesis.</title>
        <authorList>
            <person name="Carter J.M."/>
            <person name="Baker S.C."/>
            <person name="Pink R."/>
            <person name="Carter D.R."/>
            <person name="Collins A."/>
            <person name="Tomlin J."/>
            <person name="Gibbs M."/>
            <person name="Breuker C.J."/>
        </authorList>
    </citation>
    <scope>NUCLEOTIDE SEQUENCE</scope>
    <source>
        <tissue evidence="1">Ovary</tissue>
    </source>
</reference>
<reference evidence="1" key="2">
    <citation type="submission" date="2013-05" db="EMBL/GenBank/DDBJ databases">
        <authorList>
            <person name="Carter J.-M."/>
            <person name="Baker S.C."/>
            <person name="Pink R."/>
            <person name="Carter D.R.F."/>
            <person name="Collins A."/>
            <person name="Tomlin J."/>
            <person name="Gibbs M."/>
            <person name="Breuker C.J."/>
        </authorList>
    </citation>
    <scope>NUCLEOTIDE SEQUENCE</scope>
    <source>
        <tissue evidence="1">Ovary</tissue>
    </source>
</reference>
<protein>
    <submittedName>
        <fullName evidence="1">Uncharacterized protein</fullName>
    </submittedName>
</protein>
<dbReference type="AlphaFoldDB" id="S4PEN1"/>
<dbReference type="EMBL" id="GAIX01006985">
    <property type="protein sequence ID" value="JAA85575.1"/>
    <property type="molecule type" value="Transcribed_RNA"/>
</dbReference>
<sequence>MNKINFLASGMPMLTDVKYKDRCDIKICILYTCSNYPTLEMYCKVPSAKEVINEQTNTIRFTKQLQSMQRYHHRFGKNC</sequence>
<proteinExistence type="predicted"/>
<organism evidence="1">
    <name type="scientific">Pararge aegeria</name>
    <name type="common">speckled wood butterfly</name>
    <dbReference type="NCBI Taxonomy" id="116150"/>
    <lineage>
        <taxon>Eukaryota</taxon>
        <taxon>Metazoa</taxon>
        <taxon>Ecdysozoa</taxon>
        <taxon>Arthropoda</taxon>
        <taxon>Hexapoda</taxon>
        <taxon>Insecta</taxon>
        <taxon>Pterygota</taxon>
        <taxon>Neoptera</taxon>
        <taxon>Endopterygota</taxon>
        <taxon>Lepidoptera</taxon>
        <taxon>Glossata</taxon>
        <taxon>Ditrysia</taxon>
        <taxon>Papilionoidea</taxon>
        <taxon>Nymphalidae</taxon>
        <taxon>Satyrinae</taxon>
        <taxon>Satyrini</taxon>
        <taxon>Parargina</taxon>
        <taxon>Pararge</taxon>
    </lineage>
</organism>
<evidence type="ECO:0000313" key="1">
    <source>
        <dbReference type="EMBL" id="JAA85575.1"/>
    </source>
</evidence>
<accession>S4PEN1</accession>
<name>S4PEN1_9NEOP</name>